<evidence type="ECO:0000313" key="4">
    <source>
        <dbReference type="Proteomes" id="UP000318578"/>
    </source>
</evidence>
<name>A0A558AAD7_9PSEU</name>
<dbReference type="AlphaFoldDB" id="A0A558AAD7"/>
<dbReference type="GO" id="GO:0006950">
    <property type="term" value="P:response to stress"/>
    <property type="evidence" value="ECO:0007669"/>
    <property type="project" value="TreeGrafter"/>
</dbReference>
<keyword evidence="4" id="KW-1185">Reference proteome</keyword>
<organism evidence="3 4">
    <name type="scientific">Amycolatopsis acidiphila</name>
    <dbReference type="NCBI Taxonomy" id="715473"/>
    <lineage>
        <taxon>Bacteria</taxon>
        <taxon>Bacillati</taxon>
        <taxon>Actinomycetota</taxon>
        <taxon>Actinomycetes</taxon>
        <taxon>Pseudonocardiales</taxon>
        <taxon>Pseudonocardiaceae</taxon>
        <taxon>Amycolatopsis</taxon>
    </lineage>
</organism>
<dbReference type="InterPro" id="IPR039422">
    <property type="entry name" value="MarR/SlyA-like"/>
</dbReference>
<comment type="caution">
    <text evidence="3">The sequence shown here is derived from an EMBL/GenBank/DDBJ whole genome shotgun (WGS) entry which is preliminary data.</text>
</comment>
<dbReference type="EMBL" id="VJZA01000028">
    <property type="protein sequence ID" value="TVT21227.1"/>
    <property type="molecule type" value="Genomic_DNA"/>
</dbReference>
<dbReference type="PRINTS" id="PR00598">
    <property type="entry name" value="HTHMARR"/>
</dbReference>
<feature type="domain" description="HTH marR-type" evidence="2">
    <location>
        <begin position="33"/>
        <end position="170"/>
    </location>
</feature>
<evidence type="ECO:0000259" key="2">
    <source>
        <dbReference type="PROSITE" id="PS50995"/>
    </source>
</evidence>
<dbReference type="OrthoDB" id="8635520at2"/>
<reference evidence="3 4" key="1">
    <citation type="submission" date="2019-07" db="EMBL/GenBank/DDBJ databases">
        <title>New species of Amycolatopsis and Streptomyces.</title>
        <authorList>
            <person name="Duangmal K."/>
            <person name="Teo W.F.A."/>
            <person name="Lipun K."/>
        </authorList>
    </citation>
    <scope>NUCLEOTIDE SEQUENCE [LARGE SCALE GENOMIC DNA]</scope>
    <source>
        <strain evidence="3 4">JCM 30562</strain>
    </source>
</reference>
<gene>
    <name evidence="3" type="ORF">FNH06_17680</name>
</gene>
<feature type="region of interest" description="Disordered" evidence="1">
    <location>
        <begin position="1"/>
        <end position="32"/>
    </location>
</feature>
<sequence>MRDHGARARVRHDGNVGAPDGGAVRRGGADRGGRAVSETAIRVWERMRELVVDRHDRRKEVVERLGMSFVKTKALRLLAKRPMTMRELAEELLTDRPYATVLVDDLEQRGLVERTVHPDDRRSKIVSTTDTGRAAAAIATEIMGRPPASLLALPAAELAALDEILARVAD</sequence>
<dbReference type="SMART" id="SM00347">
    <property type="entry name" value="HTH_MARR"/>
    <property type="match status" value="1"/>
</dbReference>
<dbReference type="PANTHER" id="PTHR33164:SF43">
    <property type="entry name" value="HTH-TYPE TRANSCRIPTIONAL REPRESSOR YETL"/>
    <property type="match status" value="1"/>
</dbReference>
<dbReference type="Gene3D" id="1.10.10.10">
    <property type="entry name" value="Winged helix-like DNA-binding domain superfamily/Winged helix DNA-binding domain"/>
    <property type="match status" value="1"/>
</dbReference>
<evidence type="ECO:0000313" key="3">
    <source>
        <dbReference type="EMBL" id="TVT21227.1"/>
    </source>
</evidence>
<accession>A0A558AAD7</accession>
<dbReference type="InterPro" id="IPR036388">
    <property type="entry name" value="WH-like_DNA-bd_sf"/>
</dbReference>
<protein>
    <submittedName>
        <fullName evidence="3">MarR family transcriptional regulator</fullName>
    </submittedName>
</protein>
<dbReference type="Proteomes" id="UP000318578">
    <property type="component" value="Unassembled WGS sequence"/>
</dbReference>
<dbReference type="GO" id="GO:0003700">
    <property type="term" value="F:DNA-binding transcription factor activity"/>
    <property type="evidence" value="ECO:0007669"/>
    <property type="project" value="InterPro"/>
</dbReference>
<evidence type="ECO:0000256" key="1">
    <source>
        <dbReference type="SAM" id="MobiDB-lite"/>
    </source>
</evidence>
<dbReference type="InterPro" id="IPR000835">
    <property type="entry name" value="HTH_MarR-typ"/>
</dbReference>
<proteinExistence type="predicted"/>
<dbReference type="InterPro" id="IPR011991">
    <property type="entry name" value="ArsR-like_HTH"/>
</dbReference>
<dbReference type="PROSITE" id="PS50995">
    <property type="entry name" value="HTH_MARR_2"/>
    <property type="match status" value="1"/>
</dbReference>
<dbReference type="CDD" id="cd00090">
    <property type="entry name" value="HTH_ARSR"/>
    <property type="match status" value="1"/>
</dbReference>
<dbReference type="PANTHER" id="PTHR33164">
    <property type="entry name" value="TRANSCRIPTIONAL REGULATOR, MARR FAMILY"/>
    <property type="match status" value="1"/>
</dbReference>
<dbReference type="Pfam" id="PF12802">
    <property type="entry name" value="MarR_2"/>
    <property type="match status" value="1"/>
</dbReference>
<feature type="compositionally biased region" description="Basic and acidic residues" evidence="1">
    <location>
        <begin position="1"/>
        <end position="14"/>
    </location>
</feature>
<dbReference type="SUPFAM" id="SSF46785">
    <property type="entry name" value="Winged helix' DNA-binding domain"/>
    <property type="match status" value="1"/>
</dbReference>
<dbReference type="InterPro" id="IPR036390">
    <property type="entry name" value="WH_DNA-bd_sf"/>
</dbReference>